<dbReference type="GO" id="GO:0006189">
    <property type="term" value="P:'de novo' IMP biosynthetic process"/>
    <property type="evidence" value="ECO:0007669"/>
    <property type="project" value="TreeGrafter"/>
</dbReference>
<keyword evidence="3" id="KW-0378">Hydrolase</keyword>
<dbReference type="InterPro" id="IPR011607">
    <property type="entry name" value="MGS-like_dom"/>
</dbReference>
<proteinExistence type="predicted"/>
<keyword evidence="7" id="KW-1185">Reference proteome</keyword>
<dbReference type="PROSITE" id="PS51855">
    <property type="entry name" value="MGS"/>
    <property type="match status" value="1"/>
</dbReference>
<dbReference type="SMART" id="SM00851">
    <property type="entry name" value="MGS"/>
    <property type="match status" value="1"/>
</dbReference>
<keyword evidence="1" id="KW-0808">Transferase</keyword>
<dbReference type="InterPro" id="IPR002695">
    <property type="entry name" value="PurH-like"/>
</dbReference>
<reference evidence="6 7" key="1">
    <citation type="journal article" date="2011" name="BMC Genomics">
        <title>Insight into cross-talk between intra-amoebal pathogens.</title>
        <authorList>
            <person name="Gimenez G."/>
            <person name="Bertelli C."/>
            <person name="Moliner C."/>
            <person name="Robert C."/>
            <person name="Raoult D."/>
            <person name="Fournier P.E."/>
            <person name="Greub G."/>
        </authorList>
    </citation>
    <scope>NUCLEOTIDE SEQUENCE [LARGE SCALE GENOMIC DNA]</scope>
    <source>
        <strain evidence="6 7">LLAP12</strain>
    </source>
</reference>
<protein>
    <recommendedName>
        <fullName evidence="5">MGS-like domain-containing protein</fullName>
    </recommendedName>
</protein>
<gene>
    <name evidence="6" type="ORF">LDG_8548</name>
</gene>
<evidence type="ECO:0000256" key="2">
    <source>
        <dbReference type="ARBA" id="ARBA00022755"/>
    </source>
</evidence>
<name>G9ETB7_9GAMM</name>
<dbReference type="eggNOG" id="COG0138">
    <property type="taxonomic scope" value="Bacteria"/>
</dbReference>
<dbReference type="CDD" id="cd01421">
    <property type="entry name" value="IMPCH"/>
    <property type="match status" value="1"/>
</dbReference>
<dbReference type="HOGENOM" id="CLU_016316_2_2_6"/>
<evidence type="ECO:0000256" key="1">
    <source>
        <dbReference type="ARBA" id="ARBA00022679"/>
    </source>
</evidence>
<dbReference type="GO" id="GO:0003937">
    <property type="term" value="F:IMP cyclohydrolase activity"/>
    <property type="evidence" value="ECO:0007669"/>
    <property type="project" value="InterPro"/>
</dbReference>
<evidence type="ECO:0000259" key="5">
    <source>
        <dbReference type="PROSITE" id="PS51855"/>
    </source>
</evidence>
<keyword evidence="2" id="KW-0658">Purine biosynthesis</keyword>
<dbReference type="GO" id="GO:0005829">
    <property type="term" value="C:cytosol"/>
    <property type="evidence" value="ECO:0007669"/>
    <property type="project" value="TreeGrafter"/>
</dbReference>
<dbReference type="EMBL" id="JH413847">
    <property type="protein sequence ID" value="EHL29584.1"/>
    <property type="molecule type" value="Genomic_DNA"/>
</dbReference>
<evidence type="ECO:0000313" key="7">
    <source>
        <dbReference type="Proteomes" id="UP000002770"/>
    </source>
</evidence>
<organism evidence="6 7">
    <name type="scientific">Legionella drancourtii LLAP12</name>
    <dbReference type="NCBI Taxonomy" id="658187"/>
    <lineage>
        <taxon>Bacteria</taxon>
        <taxon>Pseudomonadati</taxon>
        <taxon>Pseudomonadota</taxon>
        <taxon>Gammaproteobacteria</taxon>
        <taxon>Legionellales</taxon>
        <taxon>Legionellaceae</taxon>
        <taxon>Legionella</taxon>
    </lineage>
</organism>
<dbReference type="AlphaFoldDB" id="G9ETB7"/>
<dbReference type="PANTHER" id="PTHR11692:SF0">
    <property type="entry name" value="BIFUNCTIONAL PURINE BIOSYNTHESIS PROTEIN ATIC"/>
    <property type="match status" value="1"/>
</dbReference>
<dbReference type="STRING" id="658187.LDG_8548"/>
<dbReference type="FunFam" id="3.40.50.1380:FF:000001">
    <property type="entry name" value="Bifunctional purine biosynthesis protein PurH"/>
    <property type="match status" value="1"/>
</dbReference>
<dbReference type="InterPro" id="IPR036914">
    <property type="entry name" value="MGS-like_dom_sf"/>
</dbReference>
<accession>G9ETB7</accession>
<dbReference type="Pfam" id="PF02142">
    <property type="entry name" value="MGS"/>
    <property type="match status" value="1"/>
</dbReference>
<evidence type="ECO:0000256" key="4">
    <source>
        <dbReference type="ARBA" id="ARBA00023268"/>
    </source>
</evidence>
<evidence type="ECO:0000313" key="6">
    <source>
        <dbReference type="EMBL" id="EHL29584.1"/>
    </source>
</evidence>
<dbReference type="PANTHER" id="PTHR11692">
    <property type="entry name" value="BIFUNCTIONAL PURINE BIOSYNTHESIS PROTEIN PURH"/>
    <property type="match status" value="1"/>
</dbReference>
<feature type="domain" description="MGS-like" evidence="5">
    <location>
        <begin position="1"/>
        <end position="144"/>
    </location>
</feature>
<dbReference type="Proteomes" id="UP000002770">
    <property type="component" value="Unassembled WGS sequence"/>
</dbReference>
<dbReference type="GO" id="GO:0004643">
    <property type="term" value="F:phosphoribosylaminoimidazolecarboxamide formyltransferase activity"/>
    <property type="evidence" value="ECO:0007669"/>
    <property type="project" value="InterPro"/>
</dbReference>
<dbReference type="InParanoid" id="G9ETB7"/>
<dbReference type="Gene3D" id="3.40.50.1380">
    <property type="entry name" value="Methylglyoxal synthase-like domain"/>
    <property type="match status" value="1"/>
</dbReference>
<keyword evidence="4" id="KW-0511">Multifunctional enzyme</keyword>
<sequence>MLSVSDKRGIIELAQALHQQGIELIATGNTSALLKEHALPVTEVSEYTGVPELLDGRVKTLHPAIHAGLLARRKKDEPTLKQHAIEPIDLLVINLYPFEQTISQIDCNFSDAIENIDIGGPAMIRSAAKKPCPYLCRCKTRRLC</sequence>
<dbReference type="SUPFAM" id="SSF52335">
    <property type="entry name" value="Methylglyoxal synthase-like"/>
    <property type="match status" value="1"/>
</dbReference>
<evidence type="ECO:0000256" key="3">
    <source>
        <dbReference type="ARBA" id="ARBA00022801"/>
    </source>
</evidence>